<evidence type="ECO:0000256" key="6">
    <source>
        <dbReference type="ARBA" id="ARBA00029447"/>
    </source>
</evidence>
<evidence type="ECO:0000259" key="10">
    <source>
        <dbReference type="PROSITE" id="PS50885"/>
    </source>
</evidence>
<dbReference type="SMART" id="SM00304">
    <property type="entry name" value="HAMP"/>
    <property type="match status" value="1"/>
</dbReference>
<dbReference type="PROSITE" id="PS50111">
    <property type="entry name" value="CHEMOTAXIS_TRANSDUC_2"/>
    <property type="match status" value="1"/>
</dbReference>
<proteinExistence type="inferred from homology"/>
<keyword evidence="4 8" id="KW-0472">Membrane</keyword>
<evidence type="ECO:0000256" key="5">
    <source>
        <dbReference type="ARBA" id="ARBA00023224"/>
    </source>
</evidence>
<dbReference type="Pfam" id="PF00672">
    <property type="entry name" value="HAMP"/>
    <property type="match status" value="1"/>
</dbReference>
<evidence type="ECO:0000256" key="7">
    <source>
        <dbReference type="PROSITE-ProRule" id="PRU00284"/>
    </source>
</evidence>
<dbReference type="GO" id="GO:0006935">
    <property type="term" value="P:chemotaxis"/>
    <property type="evidence" value="ECO:0007669"/>
    <property type="project" value="UniProtKB-ARBA"/>
</dbReference>
<dbReference type="Proteomes" id="UP000462621">
    <property type="component" value="Unassembled WGS sequence"/>
</dbReference>
<dbReference type="RefSeq" id="WP_161154086.1">
    <property type="nucleotide sequence ID" value="NZ_WEKT01000007.1"/>
</dbReference>
<feature type="transmembrane region" description="Helical" evidence="8">
    <location>
        <begin position="12"/>
        <end position="34"/>
    </location>
</feature>
<evidence type="ECO:0000313" key="11">
    <source>
        <dbReference type="EMBL" id="MZI92787.1"/>
    </source>
</evidence>
<dbReference type="CDD" id="cd11386">
    <property type="entry name" value="MCP_signal"/>
    <property type="match status" value="1"/>
</dbReference>
<dbReference type="SMART" id="SM00283">
    <property type="entry name" value="MA"/>
    <property type="match status" value="1"/>
</dbReference>
<evidence type="ECO:0000256" key="4">
    <source>
        <dbReference type="ARBA" id="ARBA00023136"/>
    </source>
</evidence>
<dbReference type="CDD" id="cd06225">
    <property type="entry name" value="HAMP"/>
    <property type="match status" value="1"/>
</dbReference>
<feature type="transmembrane region" description="Helical" evidence="8">
    <location>
        <begin position="270"/>
        <end position="292"/>
    </location>
</feature>
<keyword evidence="2 8" id="KW-0812">Transmembrane</keyword>
<dbReference type="AlphaFoldDB" id="A0A7X4LJH9"/>
<comment type="subcellular location">
    <subcellularLocation>
        <location evidence="1">Membrane</location>
        <topology evidence="1">Multi-pass membrane protein</topology>
    </subcellularLocation>
</comment>
<dbReference type="Pfam" id="PF00015">
    <property type="entry name" value="MCPsignal"/>
    <property type="match status" value="1"/>
</dbReference>
<keyword evidence="3 8" id="KW-1133">Transmembrane helix</keyword>
<dbReference type="GO" id="GO:0016020">
    <property type="term" value="C:membrane"/>
    <property type="evidence" value="ECO:0007669"/>
    <property type="project" value="UniProtKB-SubCell"/>
</dbReference>
<dbReference type="PROSITE" id="PS50885">
    <property type="entry name" value="HAMP"/>
    <property type="match status" value="1"/>
</dbReference>
<comment type="caution">
    <text evidence="11">The sequence shown here is derived from an EMBL/GenBank/DDBJ whole genome shotgun (WGS) entry which is preliminary data.</text>
</comment>
<dbReference type="PANTHER" id="PTHR32089:SF119">
    <property type="entry name" value="METHYL-ACCEPTING CHEMOTAXIS PROTEIN CTPL"/>
    <property type="match status" value="1"/>
</dbReference>
<dbReference type="GO" id="GO:0007165">
    <property type="term" value="P:signal transduction"/>
    <property type="evidence" value="ECO:0007669"/>
    <property type="project" value="UniProtKB-KW"/>
</dbReference>
<reference evidence="11 12" key="1">
    <citation type="submission" date="2019-10" db="EMBL/GenBank/DDBJ databases">
        <title>Vibrio sp. nov. isolated from a shrimp pond.</title>
        <authorList>
            <person name="Gomez-Gil B."/>
            <person name="Enciso-Ibarra J."/>
            <person name="Enciso-Ibarra K."/>
            <person name="Bolan-Mejia C."/>
        </authorList>
    </citation>
    <scope>NUCLEOTIDE SEQUENCE [LARGE SCALE GENOMIC DNA]</scope>
    <source>
        <strain evidence="11 12">CAIM 722</strain>
    </source>
</reference>
<dbReference type="PANTHER" id="PTHR32089">
    <property type="entry name" value="METHYL-ACCEPTING CHEMOTAXIS PROTEIN MCPB"/>
    <property type="match status" value="1"/>
</dbReference>
<keyword evidence="12" id="KW-1185">Reference proteome</keyword>
<gene>
    <name evidence="11" type="ORF">F9817_06220</name>
</gene>
<feature type="domain" description="Methyl-accepting transducer" evidence="9">
    <location>
        <begin position="354"/>
        <end position="597"/>
    </location>
</feature>
<feature type="domain" description="HAMP" evidence="10">
    <location>
        <begin position="295"/>
        <end position="349"/>
    </location>
</feature>
<dbReference type="Gene3D" id="1.10.287.950">
    <property type="entry name" value="Methyl-accepting chemotaxis protein"/>
    <property type="match status" value="1"/>
</dbReference>
<keyword evidence="5 7" id="KW-0807">Transducer</keyword>
<evidence type="ECO:0000256" key="1">
    <source>
        <dbReference type="ARBA" id="ARBA00004141"/>
    </source>
</evidence>
<evidence type="ECO:0000256" key="2">
    <source>
        <dbReference type="ARBA" id="ARBA00022692"/>
    </source>
</evidence>
<dbReference type="InterPro" id="IPR003660">
    <property type="entry name" value="HAMP_dom"/>
</dbReference>
<organism evidence="11 12">
    <name type="scientific">Vibrio eleionomae</name>
    <dbReference type="NCBI Taxonomy" id="2653505"/>
    <lineage>
        <taxon>Bacteria</taxon>
        <taxon>Pseudomonadati</taxon>
        <taxon>Pseudomonadota</taxon>
        <taxon>Gammaproteobacteria</taxon>
        <taxon>Vibrionales</taxon>
        <taxon>Vibrionaceae</taxon>
        <taxon>Vibrio</taxon>
    </lineage>
</organism>
<evidence type="ECO:0000256" key="8">
    <source>
        <dbReference type="SAM" id="Phobius"/>
    </source>
</evidence>
<sequence>MDVMKLSQKQKITAFIVVLCLGFVALGIFAGHSLKSMSTQYQNSNAITEGVVGIHATQAKLLSLAAGRDDLSSKQIPMVKKELDELLNEVKQDVVFLNGIGLSAQANDLLAATQSFDNSFRPWLNIKSELGFSVDEGKLGELKSLETTIEKKINETGMVTVMSDFQAMIKAQQNYLLKQSENNLKLFNRAMFGFVNTSNSYAMLNLYQKEVEQFKATFKRVAELSQQETIKEQNLLAGEAKASDIIHAISGDIEKLSAKYQAEAAQSGDVTLWSVLIACAVLALVTISIFVMQSVSLTRSLSQTKRVLEKLSQGDLTQKMQVSNNPNDEFNQLAVAINQSCEHLAGLVRKVQENSQALSGDAAALHSGVDKLTQSQTDVMSQSQLLASATEEVSVTTKEVSNSLEFVAEMSKASNQAATEGSTVISAAIESLQDIGEILNSAASHIQQLEQASLKIDSVMDIINGIAEQTNLLALNAAIEAARAGEQGRGFAVVADEVRSLAVRTVDAVADISSTIQTMKTESDEVIQYINQSQQSMEIGQQRGHEAMNAMGMITTKADEAASQTEVIFASMKELATTSQSMADSMVQISAAMSSLEENNTRLSETSQGVDKRSTNLHNDCQRFVV</sequence>
<dbReference type="EMBL" id="WEKT01000007">
    <property type="protein sequence ID" value="MZI92787.1"/>
    <property type="molecule type" value="Genomic_DNA"/>
</dbReference>
<name>A0A7X4LJH9_9VIBR</name>
<protein>
    <submittedName>
        <fullName evidence="11">HAMP domain-containing protein</fullName>
    </submittedName>
</protein>
<evidence type="ECO:0000313" key="12">
    <source>
        <dbReference type="Proteomes" id="UP000462621"/>
    </source>
</evidence>
<evidence type="ECO:0000259" key="9">
    <source>
        <dbReference type="PROSITE" id="PS50111"/>
    </source>
</evidence>
<dbReference type="SUPFAM" id="SSF58104">
    <property type="entry name" value="Methyl-accepting chemotaxis protein (MCP) signaling domain"/>
    <property type="match status" value="1"/>
</dbReference>
<comment type="similarity">
    <text evidence="6">Belongs to the methyl-accepting chemotaxis (MCP) protein family.</text>
</comment>
<dbReference type="InterPro" id="IPR004089">
    <property type="entry name" value="MCPsignal_dom"/>
</dbReference>
<evidence type="ECO:0000256" key="3">
    <source>
        <dbReference type="ARBA" id="ARBA00022989"/>
    </source>
</evidence>
<accession>A0A7X4LJH9</accession>